<dbReference type="RefSeq" id="WP_160824046.1">
    <property type="nucleotide sequence ID" value="NZ_JBHSXE010000001.1"/>
</dbReference>
<evidence type="ECO:0000313" key="1">
    <source>
        <dbReference type="EMBL" id="MFC6879435.1"/>
    </source>
</evidence>
<dbReference type="Proteomes" id="UP001596380">
    <property type="component" value="Unassembled WGS sequence"/>
</dbReference>
<organism evidence="1 2">
    <name type="scientific">Actinomadura yumaensis</name>
    <dbReference type="NCBI Taxonomy" id="111807"/>
    <lineage>
        <taxon>Bacteria</taxon>
        <taxon>Bacillati</taxon>
        <taxon>Actinomycetota</taxon>
        <taxon>Actinomycetes</taxon>
        <taxon>Streptosporangiales</taxon>
        <taxon>Thermomonosporaceae</taxon>
        <taxon>Actinomadura</taxon>
    </lineage>
</organism>
<keyword evidence="2" id="KW-1185">Reference proteome</keyword>
<proteinExistence type="predicted"/>
<comment type="caution">
    <text evidence="1">The sequence shown here is derived from an EMBL/GenBank/DDBJ whole genome shotgun (WGS) entry which is preliminary data.</text>
</comment>
<reference evidence="2" key="1">
    <citation type="journal article" date="2019" name="Int. J. Syst. Evol. Microbiol.">
        <title>The Global Catalogue of Microorganisms (GCM) 10K type strain sequencing project: providing services to taxonomists for standard genome sequencing and annotation.</title>
        <authorList>
            <consortium name="The Broad Institute Genomics Platform"/>
            <consortium name="The Broad Institute Genome Sequencing Center for Infectious Disease"/>
            <person name="Wu L."/>
            <person name="Ma J."/>
        </authorList>
    </citation>
    <scope>NUCLEOTIDE SEQUENCE [LARGE SCALE GENOMIC DNA]</scope>
    <source>
        <strain evidence="2">JCM 3369</strain>
    </source>
</reference>
<evidence type="ECO:0000313" key="2">
    <source>
        <dbReference type="Proteomes" id="UP001596380"/>
    </source>
</evidence>
<name>A0ABW2CEL3_9ACTN</name>
<sequence>MAGLLSADQAEVIVARHLVGIMDGAADLRGRVALESWLNVGESRVFLRTEEDALHATLHFEVWDDVAAFDEREWQRSEVIELQMSTGRIGADQVDAGFSPCSRFPHRAVIGCGWPYGRSLSRRPRRALRTGSGPSRW</sequence>
<gene>
    <name evidence="1" type="ORF">ACFQKB_06610</name>
</gene>
<accession>A0ABW2CEL3</accession>
<dbReference type="EMBL" id="JBHSXS010000002">
    <property type="protein sequence ID" value="MFC6879435.1"/>
    <property type="molecule type" value="Genomic_DNA"/>
</dbReference>
<protein>
    <submittedName>
        <fullName evidence="1">Uncharacterized protein</fullName>
    </submittedName>
</protein>